<name>A0AAD6HD36_9EURO</name>
<dbReference type="GO" id="GO:0003729">
    <property type="term" value="F:mRNA binding"/>
    <property type="evidence" value="ECO:0007669"/>
    <property type="project" value="InterPro"/>
</dbReference>
<feature type="compositionally biased region" description="Low complexity" evidence="1">
    <location>
        <begin position="201"/>
        <end position="212"/>
    </location>
</feature>
<gene>
    <name evidence="2" type="ORF">N7493_010596</name>
</gene>
<dbReference type="Proteomes" id="UP001215712">
    <property type="component" value="Unassembled WGS sequence"/>
</dbReference>
<dbReference type="PANTHER" id="PTHR15921:SF3">
    <property type="entry name" value="PRE-MRNA CLEAVAGE COMPLEX 2 PROTEIN PCF11"/>
    <property type="match status" value="1"/>
</dbReference>
<feature type="compositionally biased region" description="Low complexity" evidence="1">
    <location>
        <begin position="75"/>
        <end position="84"/>
    </location>
</feature>
<evidence type="ECO:0000313" key="2">
    <source>
        <dbReference type="EMBL" id="KAJ5709262.1"/>
    </source>
</evidence>
<organism evidence="2 3">
    <name type="scientific">Penicillium malachiteum</name>
    <dbReference type="NCBI Taxonomy" id="1324776"/>
    <lineage>
        <taxon>Eukaryota</taxon>
        <taxon>Fungi</taxon>
        <taxon>Dikarya</taxon>
        <taxon>Ascomycota</taxon>
        <taxon>Pezizomycotina</taxon>
        <taxon>Eurotiomycetes</taxon>
        <taxon>Eurotiomycetidae</taxon>
        <taxon>Eurotiales</taxon>
        <taxon>Aspergillaceae</taxon>
        <taxon>Penicillium</taxon>
    </lineage>
</organism>
<feature type="compositionally biased region" description="Polar residues" evidence="1">
    <location>
        <begin position="30"/>
        <end position="48"/>
    </location>
</feature>
<dbReference type="GO" id="GO:0031124">
    <property type="term" value="P:mRNA 3'-end processing"/>
    <property type="evidence" value="ECO:0007669"/>
    <property type="project" value="InterPro"/>
</dbReference>
<feature type="compositionally biased region" description="Polar residues" evidence="1">
    <location>
        <begin position="213"/>
        <end position="230"/>
    </location>
</feature>
<dbReference type="EMBL" id="JAQJAN010000019">
    <property type="protein sequence ID" value="KAJ5709262.1"/>
    <property type="molecule type" value="Genomic_DNA"/>
</dbReference>
<dbReference type="GO" id="GO:0000993">
    <property type="term" value="F:RNA polymerase II complex binding"/>
    <property type="evidence" value="ECO:0007669"/>
    <property type="project" value="InterPro"/>
</dbReference>
<reference evidence="2" key="1">
    <citation type="journal article" date="2023" name="IMA Fungus">
        <title>Comparative genomic study of the Penicillium genus elucidates a diverse pangenome and 15 lateral gene transfer events.</title>
        <authorList>
            <person name="Petersen C."/>
            <person name="Sorensen T."/>
            <person name="Nielsen M.R."/>
            <person name="Sondergaard T.E."/>
            <person name="Sorensen J.L."/>
            <person name="Fitzpatrick D.A."/>
            <person name="Frisvad J.C."/>
            <person name="Nielsen K.L."/>
        </authorList>
    </citation>
    <scope>NUCLEOTIDE SEQUENCE</scope>
    <source>
        <strain evidence="2">IBT 17514</strain>
    </source>
</reference>
<evidence type="ECO:0000256" key="1">
    <source>
        <dbReference type="SAM" id="MobiDB-lite"/>
    </source>
</evidence>
<feature type="region of interest" description="Disordered" evidence="1">
    <location>
        <begin position="243"/>
        <end position="268"/>
    </location>
</feature>
<feature type="compositionally biased region" description="Polar residues" evidence="1">
    <location>
        <begin position="558"/>
        <end position="567"/>
    </location>
</feature>
<feature type="region of interest" description="Disordered" evidence="1">
    <location>
        <begin position="1"/>
        <end position="230"/>
    </location>
</feature>
<feature type="compositionally biased region" description="Polar residues" evidence="1">
    <location>
        <begin position="608"/>
        <end position="631"/>
    </location>
</feature>
<proteinExistence type="predicted"/>
<dbReference type="GO" id="GO:0005849">
    <property type="term" value="C:mRNA cleavage factor complex"/>
    <property type="evidence" value="ECO:0007669"/>
    <property type="project" value="TreeGrafter"/>
</dbReference>
<comment type="caution">
    <text evidence="2">The sequence shown here is derived from an EMBL/GenBank/DDBJ whole genome shotgun (WGS) entry which is preliminary data.</text>
</comment>
<feature type="compositionally biased region" description="Polar residues" evidence="1">
    <location>
        <begin position="1"/>
        <end position="24"/>
    </location>
</feature>
<dbReference type="AlphaFoldDB" id="A0AAD6HD36"/>
<feature type="compositionally biased region" description="Polar residues" evidence="1">
    <location>
        <begin position="163"/>
        <end position="177"/>
    </location>
</feature>
<dbReference type="InterPro" id="IPR045154">
    <property type="entry name" value="PCF11-like"/>
</dbReference>
<dbReference type="PANTHER" id="PTHR15921">
    <property type="entry name" value="PRE-MRNA CLEAVAGE COMPLEX II"/>
    <property type="match status" value="1"/>
</dbReference>
<sequence length="842" mass="91971">MGSPATQRSRPSADHLQQSNSTASYFLGSSRKNWMQGSRNTAMPSVQRNAMHPPNANIKPKSKSKPSSDQNRPDSSNSSISTSSDRPEASLISPVTPEESQQFSDLPPGDSMALSSNSVPQQPDPPTNRSTSTFPKPTPVLAQKPQKPPTPIPQTAALPSPVPSTDSHPSPVISQLQTTDSPATAPPATPLAENLSGPSETTAATTNTGNGTSDTNEIVSEQPNQSDTSQLLQASPVATIADPTFEGRTDTPPQPVQPPNGTSLPVTDSAPMVQLKPELLPTQNTWELWRKKCGALRDCPLAHKTPITEPRICLLEDACKHQDLLYLVLHQLYCRQSLGFNILVEIPELNTPDCIKGLSTVESLLENNKFLHREMVLRFARTPLAATEMKSCLWYQSKIDELVKSLPLLGNLFLDVNSPIYQKVSNRGFPPLVQEISEEFQMQSPVFMTVIFASMCRNLYGSFSDASEIQVKLNHLFQRDLDLYRRGMPKESLYQLIDEYRKIPMHGGLGQIPLPSTLIAPSQIPQSPQLRQLTQAMSNSLLNQASAPRSNTRRHPSLPSNLVTTNGVRRPSNPPTPQSATVPSPQSAPGSQFASMPQSPMPHAVPVTQPSRSPHTVPASQTAPTPRQVQSQHHFVTVPYGPIPYQFPSQQVQQIQQSQQEAHARAASLVEAQRSQTHAWLMNASGQLSPTSGQSQLQAIPPRQPVQPVYVAWQHANRQYGPQHVTYVPSPAGHVPIYHAQANVQQNPQNPSRPSLSATASVFHPQSQAALQNSQAHMVTRPAGSPVSYPLRRPPRSSLPALLPSRTFLLPNSFLLPVTRCPKLLHPIPCSLDFIKSISVIQ</sequence>
<feature type="region of interest" description="Disordered" evidence="1">
    <location>
        <begin position="543"/>
        <end position="631"/>
    </location>
</feature>
<feature type="compositionally biased region" description="Polar residues" evidence="1">
    <location>
        <begin position="578"/>
        <end position="598"/>
    </location>
</feature>
<dbReference type="GO" id="GO:0005737">
    <property type="term" value="C:cytoplasm"/>
    <property type="evidence" value="ECO:0007669"/>
    <property type="project" value="TreeGrafter"/>
</dbReference>
<keyword evidence="3" id="KW-1185">Reference proteome</keyword>
<evidence type="ECO:0000313" key="3">
    <source>
        <dbReference type="Proteomes" id="UP001215712"/>
    </source>
</evidence>
<feature type="compositionally biased region" description="Polar residues" evidence="1">
    <location>
        <begin position="113"/>
        <end position="135"/>
    </location>
</feature>
<accession>A0AAD6HD36</accession>
<protein>
    <submittedName>
        <fullName evidence="2">Uncharacterized protein</fullName>
    </submittedName>
</protein>
<reference evidence="2" key="2">
    <citation type="submission" date="2023-01" db="EMBL/GenBank/DDBJ databases">
        <authorList>
            <person name="Petersen C."/>
        </authorList>
    </citation>
    <scope>NUCLEOTIDE SEQUENCE</scope>
    <source>
        <strain evidence="2">IBT 17514</strain>
    </source>
</reference>
<dbReference type="GO" id="GO:0006369">
    <property type="term" value="P:termination of RNA polymerase II transcription"/>
    <property type="evidence" value="ECO:0007669"/>
    <property type="project" value="InterPro"/>
</dbReference>